<dbReference type="InParanoid" id="A0A7G1G1T5"/>
<evidence type="ECO:0000256" key="1">
    <source>
        <dbReference type="SAM" id="Phobius"/>
    </source>
</evidence>
<dbReference type="PANTHER" id="PTHR22916:SF64">
    <property type="entry name" value="TRANSFERASE, PUTATIVE-RELATED"/>
    <property type="match status" value="1"/>
</dbReference>
<keyword evidence="1" id="KW-0472">Membrane</keyword>
<name>A0A7G1G1T5_9BACT</name>
<dbReference type="Pfam" id="PF00535">
    <property type="entry name" value="Glycos_transf_2"/>
    <property type="match status" value="1"/>
</dbReference>
<sequence length="331" mass="39092">MKKYELPMISIIIPLLNEEKHIKKLLKSIDDQTYPKEKIELILVDGNSSDNTVKIINTEKQKRKYDILLLNNPKKLTPISMNIGIKRAKGSYIVRLDAHATYNKEYIYEGIIEMINNDSLISVGGYWYTTPVFETKRSKVISKIFNSYLGSGFSKYRMNKLNKAKNKIVDTVPYGIFRKEQLIKVNGYNEKLIRGQDIDLFYRLKKIFNGKIKILKNMKIYYKLKSTNAIELYKRQFKQGIWLFNRKEGILFRHYFPLLAGIIGLILFFINLKIYIYVLLFYFFICSISYLIEIDNIIEIFLLPYALYSYFMNHLGFFLGVIKSFLKLLKK</sequence>
<keyword evidence="3" id="KW-0808">Transferase</keyword>
<feature type="transmembrane region" description="Helical" evidence="1">
    <location>
        <begin position="305"/>
        <end position="326"/>
    </location>
</feature>
<dbReference type="EMBL" id="AP018712">
    <property type="protein sequence ID" value="BBE30210.1"/>
    <property type="molecule type" value="Genomic_DNA"/>
</dbReference>
<evidence type="ECO:0000259" key="2">
    <source>
        <dbReference type="Pfam" id="PF00535"/>
    </source>
</evidence>
<dbReference type="RefSeq" id="WP_190615336.1">
    <property type="nucleotide sequence ID" value="NZ_AP018712.1"/>
</dbReference>
<dbReference type="SUPFAM" id="SSF53448">
    <property type="entry name" value="Nucleotide-diphospho-sugar transferases"/>
    <property type="match status" value="1"/>
</dbReference>
<dbReference type="KEGG" id="ocy:OSSY52_03510"/>
<dbReference type="InterPro" id="IPR001173">
    <property type="entry name" value="Glyco_trans_2-like"/>
</dbReference>
<dbReference type="PANTHER" id="PTHR22916">
    <property type="entry name" value="GLYCOSYLTRANSFERASE"/>
    <property type="match status" value="1"/>
</dbReference>
<dbReference type="GO" id="GO:0016740">
    <property type="term" value="F:transferase activity"/>
    <property type="evidence" value="ECO:0007669"/>
    <property type="project" value="UniProtKB-KW"/>
</dbReference>
<keyword evidence="1" id="KW-1133">Transmembrane helix</keyword>
<keyword evidence="4" id="KW-1185">Reference proteome</keyword>
<reference evidence="3 4" key="1">
    <citation type="submission" date="2018-06" db="EMBL/GenBank/DDBJ databases">
        <title>Genome sequencing of Oceanotoga sp. sy52.</title>
        <authorList>
            <person name="Mori K."/>
        </authorList>
    </citation>
    <scope>NUCLEOTIDE SEQUENCE [LARGE SCALE GENOMIC DNA]</scope>
    <source>
        <strain evidence="4">sy52</strain>
    </source>
</reference>
<gene>
    <name evidence="3" type="ORF">OSSY52_03510</name>
</gene>
<evidence type="ECO:0000313" key="4">
    <source>
        <dbReference type="Proteomes" id="UP000516361"/>
    </source>
</evidence>
<feature type="transmembrane region" description="Helical" evidence="1">
    <location>
        <begin position="255"/>
        <end position="285"/>
    </location>
</feature>
<dbReference type="Gene3D" id="3.90.550.10">
    <property type="entry name" value="Spore Coat Polysaccharide Biosynthesis Protein SpsA, Chain A"/>
    <property type="match status" value="1"/>
</dbReference>
<protein>
    <submittedName>
        <fullName evidence="3">Glycosyl transferase</fullName>
    </submittedName>
</protein>
<dbReference type="InterPro" id="IPR029044">
    <property type="entry name" value="Nucleotide-diphossugar_trans"/>
</dbReference>
<feature type="domain" description="Glycosyltransferase 2-like" evidence="2">
    <location>
        <begin position="10"/>
        <end position="174"/>
    </location>
</feature>
<accession>A0A7G1G1T5</accession>
<evidence type="ECO:0000313" key="3">
    <source>
        <dbReference type="EMBL" id="BBE30210.1"/>
    </source>
</evidence>
<organism evidence="3 4">
    <name type="scientific">Tepiditoga spiralis</name>
    <dbReference type="NCBI Taxonomy" id="2108365"/>
    <lineage>
        <taxon>Bacteria</taxon>
        <taxon>Thermotogati</taxon>
        <taxon>Thermotogota</taxon>
        <taxon>Thermotogae</taxon>
        <taxon>Petrotogales</taxon>
        <taxon>Petrotogaceae</taxon>
        <taxon>Tepiditoga</taxon>
    </lineage>
</organism>
<proteinExistence type="predicted"/>
<keyword evidence="1" id="KW-0812">Transmembrane</keyword>
<dbReference type="Proteomes" id="UP000516361">
    <property type="component" value="Chromosome"/>
</dbReference>
<dbReference type="AlphaFoldDB" id="A0A7G1G1T5"/>